<comment type="caution">
    <text evidence="1">The sequence shown here is derived from an EMBL/GenBank/DDBJ whole genome shotgun (WGS) entry which is preliminary data.</text>
</comment>
<proteinExistence type="predicted"/>
<accession>A0ABW4YHL7</accession>
<name>A0ABW4YHL7_9BACL</name>
<evidence type="ECO:0000313" key="1">
    <source>
        <dbReference type="EMBL" id="MFD2115173.1"/>
    </source>
</evidence>
<dbReference type="Proteomes" id="UP001597362">
    <property type="component" value="Unassembled WGS sequence"/>
</dbReference>
<gene>
    <name evidence="1" type="ORF">ACFSJH_05415</name>
</gene>
<evidence type="ECO:0000313" key="2">
    <source>
        <dbReference type="Proteomes" id="UP001597362"/>
    </source>
</evidence>
<keyword evidence="2" id="KW-1185">Reference proteome</keyword>
<dbReference type="RefSeq" id="WP_377770197.1">
    <property type="nucleotide sequence ID" value="NZ_JBHUHO010000013.1"/>
</dbReference>
<organism evidence="1 2">
    <name type="scientific">Paenibacillus yanchengensis</name>
    <dbReference type="NCBI Taxonomy" id="2035833"/>
    <lineage>
        <taxon>Bacteria</taxon>
        <taxon>Bacillati</taxon>
        <taxon>Bacillota</taxon>
        <taxon>Bacilli</taxon>
        <taxon>Bacillales</taxon>
        <taxon>Paenibacillaceae</taxon>
        <taxon>Paenibacillus</taxon>
    </lineage>
</organism>
<reference evidence="2" key="1">
    <citation type="journal article" date="2019" name="Int. J. Syst. Evol. Microbiol.">
        <title>The Global Catalogue of Microorganisms (GCM) 10K type strain sequencing project: providing services to taxonomists for standard genome sequencing and annotation.</title>
        <authorList>
            <consortium name="The Broad Institute Genomics Platform"/>
            <consortium name="The Broad Institute Genome Sequencing Center for Infectious Disease"/>
            <person name="Wu L."/>
            <person name="Ma J."/>
        </authorList>
    </citation>
    <scope>NUCLEOTIDE SEQUENCE [LARGE SCALE GENOMIC DNA]</scope>
    <source>
        <strain evidence="2">GH52</strain>
    </source>
</reference>
<dbReference type="EMBL" id="JBHUHO010000013">
    <property type="protein sequence ID" value="MFD2115173.1"/>
    <property type="molecule type" value="Genomic_DNA"/>
</dbReference>
<protein>
    <submittedName>
        <fullName evidence="1">Uncharacterized protein</fullName>
    </submittedName>
</protein>
<sequence length="60" mass="7007">MDIKKYTEANRTAWNEVNPIHQQHNPTPLREAFLEKGYSTLDDHITRTFLRLGLQGRNVA</sequence>